<dbReference type="InterPro" id="IPR014234">
    <property type="entry name" value="Spore_CwlD"/>
</dbReference>
<name>A0A0J6BY28_BREBE</name>
<dbReference type="InterPro" id="IPR002508">
    <property type="entry name" value="MurNAc-LAA_cat"/>
</dbReference>
<accession>A0A0J6BY28</accession>
<evidence type="ECO:0000313" key="2">
    <source>
        <dbReference type="EMBL" id="AWX53853.1"/>
    </source>
</evidence>
<dbReference type="AlphaFoldDB" id="A0A0J6BY28"/>
<dbReference type="PANTHER" id="PTHR30404">
    <property type="entry name" value="N-ACETYLMURAMOYL-L-ALANINE AMIDASE"/>
    <property type="match status" value="1"/>
</dbReference>
<dbReference type="NCBIfam" id="TIGR02883">
    <property type="entry name" value="spore_cwlD"/>
    <property type="match status" value="1"/>
</dbReference>
<evidence type="ECO:0000313" key="3">
    <source>
        <dbReference type="Proteomes" id="UP000036061"/>
    </source>
</evidence>
<dbReference type="CDD" id="cd02696">
    <property type="entry name" value="MurNAc-LAA"/>
    <property type="match status" value="1"/>
</dbReference>
<keyword evidence="1 2" id="KW-0378">Hydrolase</keyword>
<dbReference type="eggNOG" id="COG0860">
    <property type="taxonomic scope" value="Bacteria"/>
</dbReference>
<dbReference type="InterPro" id="IPR050695">
    <property type="entry name" value="N-acetylmuramoyl_amidase_3"/>
</dbReference>
<reference evidence="2 3" key="1">
    <citation type="journal article" date="2015" name="Genome Announc.">
        <title>Draft Genome Sequence of Brevibacillus brevis DZQ7, a Plant Growth-Promoting Rhizobacterium with Broad-Spectrum Antimicrobial Activity.</title>
        <authorList>
            <person name="Hou Q."/>
            <person name="Wang C."/>
            <person name="Hou X."/>
            <person name="Xia Z."/>
            <person name="Ye J."/>
            <person name="Liu K."/>
            <person name="Liu H."/>
            <person name="Wang J."/>
            <person name="Guo H."/>
            <person name="Yu X."/>
            <person name="Yang Y."/>
            <person name="Du B."/>
            <person name="Ding Y."/>
        </authorList>
    </citation>
    <scope>NUCLEOTIDE SEQUENCE [LARGE SCALE GENOMIC DNA]</scope>
    <source>
        <strain evidence="2 3">DZQ7</strain>
    </source>
</reference>
<dbReference type="Pfam" id="PF01520">
    <property type="entry name" value="Amidase_3"/>
    <property type="match status" value="1"/>
</dbReference>
<gene>
    <name evidence="2" type="primary">cwlD</name>
    <name evidence="2" type="ORF">AB432_001595</name>
</gene>
<dbReference type="EC" id="3.5.1.28" evidence="2"/>
<proteinExistence type="predicted"/>
<dbReference type="SMART" id="SM00646">
    <property type="entry name" value="Ami_3"/>
    <property type="match status" value="1"/>
</dbReference>
<dbReference type="GO" id="GO:0030288">
    <property type="term" value="C:outer membrane-bounded periplasmic space"/>
    <property type="evidence" value="ECO:0007669"/>
    <property type="project" value="TreeGrafter"/>
</dbReference>
<dbReference type="Gene3D" id="3.40.630.40">
    <property type="entry name" value="Zn-dependent exopeptidases"/>
    <property type="match status" value="1"/>
</dbReference>
<dbReference type="EMBL" id="CP030117">
    <property type="protein sequence ID" value="AWX53853.1"/>
    <property type="molecule type" value="Genomic_DNA"/>
</dbReference>
<dbReference type="PANTHER" id="PTHR30404:SF0">
    <property type="entry name" value="N-ACETYLMURAMOYL-L-ALANINE AMIDASE AMIC"/>
    <property type="match status" value="1"/>
</dbReference>
<sequence length="246" mass="27254">MGQRGRYTVTRKGVGWILAFAVLMLLFTYEAPDRSSWQAWSLPLTGTVIAIDPGHGGIDGGAVSKAGDVVEKEVTLAISMYLRDFLQQSGAFVVMTREEDKDLASPDAAQARKRKSEDIRNRVRLVNDSTPDFLVSIHVNSIPSPKWSGAQTFYSPSFKKSAEVSYLIQDEIKRVIGHTDRVPSKTNNVFLIREVNCPAVLVEVGFVSNTEEAKRLQSVEYQKAMANAIYQGILRQYSGEKAPITP</sequence>
<dbReference type="SUPFAM" id="SSF53187">
    <property type="entry name" value="Zn-dependent exopeptidases"/>
    <property type="match status" value="1"/>
</dbReference>
<dbReference type="Proteomes" id="UP000036061">
    <property type="component" value="Chromosome"/>
</dbReference>
<evidence type="ECO:0000256" key="1">
    <source>
        <dbReference type="ARBA" id="ARBA00022801"/>
    </source>
</evidence>
<dbReference type="GO" id="GO:0008745">
    <property type="term" value="F:N-acetylmuramoyl-L-alanine amidase activity"/>
    <property type="evidence" value="ECO:0007669"/>
    <property type="project" value="UniProtKB-EC"/>
</dbReference>
<organism evidence="2 3">
    <name type="scientific">Brevibacillus brevis</name>
    <name type="common">Bacillus brevis</name>
    <dbReference type="NCBI Taxonomy" id="1393"/>
    <lineage>
        <taxon>Bacteria</taxon>
        <taxon>Bacillati</taxon>
        <taxon>Bacillota</taxon>
        <taxon>Bacilli</taxon>
        <taxon>Bacillales</taxon>
        <taxon>Paenibacillaceae</taxon>
        <taxon>Brevibacillus</taxon>
    </lineage>
</organism>
<dbReference type="GO" id="GO:0009253">
    <property type="term" value="P:peptidoglycan catabolic process"/>
    <property type="evidence" value="ECO:0007669"/>
    <property type="project" value="InterPro"/>
</dbReference>
<protein>
    <submittedName>
        <fullName evidence="2">N-acetylmuramoyl-L-alanine amidase CwlD</fullName>
        <ecNumber evidence="2">3.5.1.28</ecNumber>
    </submittedName>
</protein>